<dbReference type="Proteomes" id="UP000332487">
    <property type="component" value="Unassembled WGS sequence"/>
</dbReference>
<keyword evidence="3" id="KW-1185">Reference proteome</keyword>
<gene>
    <name evidence="2" type="ORF">UNLARM2_0038</name>
</gene>
<dbReference type="Pfam" id="PF10869">
    <property type="entry name" value="DUF2666"/>
    <property type="match status" value="1"/>
</dbReference>
<evidence type="ECO:0000313" key="2">
    <source>
        <dbReference type="EMBL" id="EET90504.1"/>
    </source>
</evidence>
<accession>C7DG34</accession>
<dbReference type="InterPro" id="IPR022620">
    <property type="entry name" value="DUF2666"/>
</dbReference>
<proteinExistence type="predicted"/>
<protein>
    <recommendedName>
        <fullName evidence="1">DUF2666 domain-containing protein</fullName>
    </recommendedName>
</protein>
<dbReference type="EMBL" id="GG697236">
    <property type="protein sequence ID" value="EET90504.1"/>
    <property type="molecule type" value="Genomic_DNA"/>
</dbReference>
<name>C7DG34_MICA2</name>
<evidence type="ECO:0000313" key="3">
    <source>
        <dbReference type="Proteomes" id="UP000332487"/>
    </source>
</evidence>
<sequence length="154" mass="17064">MEDKPEEYVEFMAKYKDWVSIKRMSIGPSTKPEEVVYHMAGIRSTIDGKAFKLLGIDTEMLDAYAESSTRSAGRGYSGLSKAVLIMESNDTKSIIEKACQSQTMSPFARSYLLNRIISAMKFETSVSQLGLSKVFPDLKPPKAPGRLGKATKPK</sequence>
<dbReference type="AlphaFoldDB" id="C7DG34"/>
<feature type="domain" description="DUF2666" evidence="1">
    <location>
        <begin position="6"/>
        <end position="133"/>
    </location>
</feature>
<reference evidence="2 3" key="1">
    <citation type="journal article" date="2009" name="Genome Biol.">
        <title>Community-wide analysis of microbial genome sequence signatures.</title>
        <authorList>
            <person name="Dick G.J."/>
            <person name="Andersson A.F."/>
            <person name="Baker B.J."/>
            <person name="Simmons S.L."/>
            <person name="Thomas B.C."/>
            <person name="Yelton A.P."/>
            <person name="Banfield J.F."/>
        </authorList>
    </citation>
    <scope>NUCLEOTIDE SEQUENCE [LARGE SCALE GENOMIC DNA]</scope>
    <source>
        <strain evidence="2">ARMAN-2</strain>
    </source>
</reference>
<organism evidence="2 3">
    <name type="scientific">Candidatus Micrarchaeum acidiphilum ARMAN-2</name>
    <dbReference type="NCBI Taxonomy" id="425595"/>
    <lineage>
        <taxon>Archaea</taxon>
        <taxon>Candidatus Micrarchaeota</taxon>
        <taxon>Candidatus Micrarchaeia</taxon>
        <taxon>Candidatus Micrarchaeales</taxon>
        <taxon>Candidatus Micrarchaeaceae</taxon>
        <taxon>Candidatus Micrarchaeum</taxon>
    </lineage>
</organism>
<evidence type="ECO:0000259" key="1">
    <source>
        <dbReference type="Pfam" id="PF10869"/>
    </source>
</evidence>
<reference evidence="2 3" key="2">
    <citation type="journal article" date="2010" name="Proc. Natl. Acad. Sci. U.S.A.">
        <title>Enigmatic, ultrasmall, uncultivated Archaea.</title>
        <authorList>
            <person name="Baker B.J."/>
            <person name="Comolli L.R."/>
            <person name="Dick G.J."/>
            <person name="Hauser L.J."/>
            <person name="Hyatt D."/>
            <person name="Dill B.D."/>
            <person name="Land M.L."/>
            <person name="Verberkmoes N.C."/>
            <person name="Hettich R.L."/>
            <person name="Banfield J.F."/>
        </authorList>
    </citation>
    <scope>NUCLEOTIDE SEQUENCE [LARGE SCALE GENOMIC DNA]</scope>
    <source>
        <strain evidence="2">ARMAN-2</strain>
    </source>
</reference>